<proteinExistence type="predicted"/>
<dbReference type="Proteomes" id="UP000009058">
    <property type="component" value="Chromosome 1"/>
</dbReference>
<dbReference type="RefSeq" id="XP_003709205.1">
    <property type="nucleotide sequence ID" value="XM_003709157.1"/>
</dbReference>
<feature type="region of interest" description="Disordered" evidence="1">
    <location>
        <begin position="1"/>
        <end position="29"/>
    </location>
</feature>
<evidence type="ECO:0000313" key="2">
    <source>
        <dbReference type="EMBL" id="EHA56593.1"/>
    </source>
</evidence>
<dbReference type="GeneID" id="12984404"/>
<gene>
    <name evidence="2" type="ORF">MGG_16124</name>
</gene>
<dbReference type="EMBL" id="CM001231">
    <property type="protein sequence ID" value="EHA56593.1"/>
    <property type="molecule type" value="Genomic_DNA"/>
</dbReference>
<dbReference type="KEGG" id="mgr:MGG_16124"/>
<dbReference type="OrthoDB" id="10591033at2759"/>
<dbReference type="InParanoid" id="G4MRG6"/>
<name>G4MRG6_PYRO7</name>
<dbReference type="HOGENOM" id="CLU_2197469_0_0_1"/>
<sequence>MLDASNLPLTGRPSGTYHLSPSISENQCPTRDARELEMARAATRLVRDKGGRCEARYCLFGMEAKKKCSVSKFSLGLALFRDPRSIGPQGSVVQLSTVPYLRYMSSAI</sequence>
<organism evidence="2 3">
    <name type="scientific">Pyricularia oryzae (strain 70-15 / ATCC MYA-4617 / FGSC 8958)</name>
    <name type="common">Rice blast fungus</name>
    <name type="synonym">Magnaporthe oryzae</name>
    <dbReference type="NCBI Taxonomy" id="242507"/>
    <lineage>
        <taxon>Eukaryota</taxon>
        <taxon>Fungi</taxon>
        <taxon>Dikarya</taxon>
        <taxon>Ascomycota</taxon>
        <taxon>Pezizomycotina</taxon>
        <taxon>Sordariomycetes</taxon>
        <taxon>Sordariomycetidae</taxon>
        <taxon>Magnaporthales</taxon>
        <taxon>Pyriculariaceae</taxon>
        <taxon>Pyricularia</taxon>
    </lineage>
</organism>
<keyword evidence="3" id="KW-1185">Reference proteome</keyword>
<evidence type="ECO:0000313" key="3">
    <source>
        <dbReference type="Proteomes" id="UP000009058"/>
    </source>
</evidence>
<reference evidence="2 3" key="1">
    <citation type="journal article" date="2005" name="Nature">
        <title>The genome sequence of the rice blast fungus Magnaporthe grisea.</title>
        <authorList>
            <person name="Dean R.A."/>
            <person name="Talbot N.J."/>
            <person name="Ebbole D.J."/>
            <person name="Farman M.L."/>
            <person name="Mitchell T.K."/>
            <person name="Orbach M.J."/>
            <person name="Thon M."/>
            <person name="Kulkarni R."/>
            <person name="Xu J.R."/>
            <person name="Pan H."/>
            <person name="Read N.D."/>
            <person name="Lee Y.H."/>
            <person name="Carbone I."/>
            <person name="Brown D."/>
            <person name="Oh Y.Y."/>
            <person name="Donofrio N."/>
            <person name="Jeong J.S."/>
            <person name="Soanes D.M."/>
            <person name="Djonovic S."/>
            <person name="Kolomiets E."/>
            <person name="Rehmeyer C."/>
            <person name="Li W."/>
            <person name="Harding M."/>
            <person name="Kim S."/>
            <person name="Lebrun M.H."/>
            <person name="Bohnert H."/>
            <person name="Coughlan S."/>
            <person name="Butler J."/>
            <person name="Calvo S."/>
            <person name="Ma L.J."/>
            <person name="Nicol R."/>
            <person name="Purcell S."/>
            <person name="Nusbaum C."/>
            <person name="Galagan J.E."/>
            <person name="Birren B.W."/>
        </authorList>
    </citation>
    <scope>NUCLEOTIDE SEQUENCE [LARGE SCALE GENOMIC DNA]</scope>
    <source>
        <strain evidence="3">70-15 / ATCC MYA-4617 / FGSC 8958</strain>
    </source>
</reference>
<accession>G4MRG6</accession>
<reference key="2">
    <citation type="submission" date="2011-05" db="EMBL/GenBank/DDBJ databases">
        <title>The Genome Sequence of Magnaporthe oryzae 70-15.</title>
        <authorList>
            <consortium name="The Broad Institute Genome Sequencing Platform"/>
            <person name="Ma L.-J."/>
            <person name="Dead R."/>
            <person name="Young S.K."/>
            <person name="Zeng Q."/>
            <person name="Gargeya S."/>
            <person name="Fitzgerald M."/>
            <person name="Haas B."/>
            <person name="Abouelleil A."/>
            <person name="Alvarado L."/>
            <person name="Arachchi H.M."/>
            <person name="Berlin A."/>
            <person name="Brown A."/>
            <person name="Chapman S.B."/>
            <person name="Chen Z."/>
            <person name="Dunbar C."/>
            <person name="Freedman E."/>
            <person name="Gearin G."/>
            <person name="Gellesch M."/>
            <person name="Goldberg J."/>
            <person name="Griggs A."/>
            <person name="Gujja S."/>
            <person name="Heiman D."/>
            <person name="Howarth C."/>
            <person name="Larson L."/>
            <person name="Lui A."/>
            <person name="MacDonald P.J.P."/>
            <person name="Mehta T."/>
            <person name="Montmayeur A."/>
            <person name="Murphy C."/>
            <person name="Neiman D."/>
            <person name="Pearson M."/>
            <person name="Priest M."/>
            <person name="Roberts A."/>
            <person name="Saif S."/>
            <person name="Shea T."/>
            <person name="Shenoy N."/>
            <person name="Sisk P."/>
            <person name="Stolte C."/>
            <person name="Sykes S."/>
            <person name="Yandava C."/>
            <person name="Wortman J."/>
            <person name="Nusbaum C."/>
            <person name="Birren B."/>
        </authorList>
    </citation>
    <scope>NUCLEOTIDE SEQUENCE</scope>
    <source>
        <strain>70-15</strain>
    </source>
</reference>
<protein>
    <submittedName>
        <fullName evidence="2">Uncharacterized protein</fullName>
    </submittedName>
</protein>
<evidence type="ECO:0000256" key="1">
    <source>
        <dbReference type="SAM" id="MobiDB-lite"/>
    </source>
</evidence>
<dbReference type="VEuPathDB" id="FungiDB:MGG_16124"/>
<dbReference type="AlphaFoldDB" id="G4MRG6"/>
<feature type="compositionally biased region" description="Polar residues" evidence="1">
    <location>
        <begin position="17"/>
        <end position="29"/>
    </location>
</feature>